<feature type="transmembrane region" description="Helical" evidence="7">
    <location>
        <begin position="588"/>
        <end position="608"/>
    </location>
</feature>
<keyword evidence="6 7" id="KW-0472">Membrane</keyword>
<dbReference type="InterPro" id="IPR036721">
    <property type="entry name" value="RCK_C_sf"/>
</dbReference>
<dbReference type="AlphaFoldDB" id="A0A916TLG2"/>
<dbReference type="EMBL" id="BMFA01000009">
    <property type="protein sequence ID" value="GGB56493.1"/>
    <property type="molecule type" value="Genomic_DNA"/>
</dbReference>
<keyword evidence="3 7" id="KW-0812">Transmembrane</keyword>
<dbReference type="SUPFAM" id="SSF116726">
    <property type="entry name" value="TrkA C-terminal domain-like"/>
    <property type="match status" value="2"/>
</dbReference>
<dbReference type="PANTHER" id="PTHR43652:SF2">
    <property type="entry name" value="BASIC AMINO ACID ANTIPORTER YFCC-RELATED"/>
    <property type="match status" value="1"/>
</dbReference>
<protein>
    <submittedName>
        <fullName evidence="9">Membrane protein</fullName>
    </submittedName>
</protein>
<dbReference type="InterPro" id="IPR004680">
    <property type="entry name" value="Cit_transptr-like_dom"/>
</dbReference>
<evidence type="ECO:0000256" key="2">
    <source>
        <dbReference type="ARBA" id="ARBA00022448"/>
    </source>
</evidence>
<feature type="domain" description="RCK C-terminal" evidence="8">
    <location>
        <begin position="221"/>
        <end position="305"/>
    </location>
</feature>
<evidence type="ECO:0000313" key="9">
    <source>
        <dbReference type="EMBL" id="GGB56493.1"/>
    </source>
</evidence>
<dbReference type="GO" id="GO:0008324">
    <property type="term" value="F:monoatomic cation transmembrane transporter activity"/>
    <property type="evidence" value="ECO:0007669"/>
    <property type="project" value="InterPro"/>
</dbReference>
<keyword evidence="2" id="KW-0813">Transport</keyword>
<dbReference type="GO" id="GO:0005886">
    <property type="term" value="C:plasma membrane"/>
    <property type="evidence" value="ECO:0007669"/>
    <property type="project" value="TreeGrafter"/>
</dbReference>
<evidence type="ECO:0000259" key="8">
    <source>
        <dbReference type="PROSITE" id="PS51202"/>
    </source>
</evidence>
<dbReference type="Pfam" id="PF02080">
    <property type="entry name" value="TrkA_C"/>
    <property type="match status" value="2"/>
</dbReference>
<dbReference type="Proteomes" id="UP000605148">
    <property type="component" value="Unassembled WGS sequence"/>
</dbReference>
<name>A0A916TLG2_9HYPH</name>
<dbReference type="PANTHER" id="PTHR43652">
    <property type="entry name" value="BASIC AMINO ACID ANTIPORTER YFCC-RELATED"/>
    <property type="match status" value="1"/>
</dbReference>
<keyword evidence="5 7" id="KW-1133">Transmembrane helix</keyword>
<feature type="transmembrane region" description="Helical" evidence="7">
    <location>
        <begin position="470"/>
        <end position="499"/>
    </location>
</feature>
<feature type="transmembrane region" description="Helical" evidence="7">
    <location>
        <begin position="186"/>
        <end position="210"/>
    </location>
</feature>
<feature type="transmembrane region" description="Helical" evidence="7">
    <location>
        <begin position="155"/>
        <end position="174"/>
    </location>
</feature>
<gene>
    <name evidence="9" type="ORF">GCM10011316_30770</name>
</gene>
<dbReference type="PROSITE" id="PS51202">
    <property type="entry name" value="RCK_C"/>
    <property type="match status" value="2"/>
</dbReference>
<comment type="caution">
    <text evidence="9">The sequence shown here is derived from an EMBL/GenBank/DDBJ whole genome shotgun (WGS) entry which is preliminary data.</text>
</comment>
<evidence type="ECO:0000256" key="1">
    <source>
        <dbReference type="ARBA" id="ARBA00004141"/>
    </source>
</evidence>
<dbReference type="Gene3D" id="3.30.70.1450">
    <property type="entry name" value="Regulator of K+ conductance, C-terminal domain"/>
    <property type="match status" value="2"/>
</dbReference>
<evidence type="ECO:0000256" key="3">
    <source>
        <dbReference type="ARBA" id="ARBA00022692"/>
    </source>
</evidence>
<reference evidence="9" key="2">
    <citation type="submission" date="2020-09" db="EMBL/GenBank/DDBJ databases">
        <authorList>
            <person name="Sun Q."/>
            <person name="Zhou Y."/>
        </authorList>
    </citation>
    <scope>NUCLEOTIDE SEQUENCE</scope>
    <source>
        <strain evidence="9">CGMCC 1.12426</strain>
    </source>
</reference>
<evidence type="ECO:0000256" key="5">
    <source>
        <dbReference type="ARBA" id="ARBA00022989"/>
    </source>
</evidence>
<organism evidence="9 10">
    <name type="scientific">Roseibium aquae</name>
    <dbReference type="NCBI Taxonomy" id="1323746"/>
    <lineage>
        <taxon>Bacteria</taxon>
        <taxon>Pseudomonadati</taxon>
        <taxon>Pseudomonadota</taxon>
        <taxon>Alphaproteobacteria</taxon>
        <taxon>Hyphomicrobiales</taxon>
        <taxon>Stappiaceae</taxon>
        <taxon>Roseibium</taxon>
    </lineage>
</organism>
<evidence type="ECO:0000313" key="10">
    <source>
        <dbReference type="Proteomes" id="UP000605148"/>
    </source>
</evidence>
<accession>A0A916TLG2</accession>
<feature type="transmembrane region" description="Helical" evidence="7">
    <location>
        <begin position="61"/>
        <end position="84"/>
    </location>
</feature>
<evidence type="ECO:0000256" key="6">
    <source>
        <dbReference type="ARBA" id="ARBA00023136"/>
    </source>
</evidence>
<feature type="transmembrane region" description="Helical" evidence="7">
    <location>
        <begin position="105"/>
        <end position="121"/>
    </location>
</feature>
<dbReference type="OrthoDB" id="9809303at2"/>
<dbReference type="GO" id="GO:0006813">
    <property type="term" value="P:potassium ion transport"/>
    <property type="evidence" value="ECO:0007669"/>
    <property type="project" value="InterPro"/>
</dbReference>
<proteinExistence type="predicted"/>
<feature type="transmembrane region" description="Helical" evidence="7">
    <location>
        <begin position="511"/>
        <end position="537"/>
    </location>
</feature>
<feature type="transmembrane region" description="Helical" evidence="7">
    <location>
        <begin position="6"/>
        <end position="24"/>
    </location>
</feature>
<evidence type="ECO:0000256" key="7">
    <source>
        <dbReference type="SAM" id="Phobius"/>
    </source>
</evidence>
<keyword evidence="4" id="KW-0677">Repeat</keyword>
<evidence type="ECO:0000256" key="4">
    <source>
        <dbReference type="ARBA" id="ARBA00022737"/>
    </source>
</evidence>
<dbReference type="RefSeq" id="WP_150497188.1">
    <property type="nucleotide sequence ID" value="NZ_BMFA01000009.1"/>
</dbReference>
<feature type="transmembrane region" description="Helical" evidence="7">
    <location>
        <begin position="549"/>
        <end position="568"/>
    </location>
</feature>
<dbReference type="Pfam" id="PF03600">
    <property type="entry name" value="CitMHS"/>
    <property type="match status" value="1"/>
</dbReference>
<feature type="domain" description="RCK C-terminal" evidence="8">
    <location>
        <begin position="317"/>
        <end position="402"/>
    </location>
</feature>
<dbReference type="InterPro" id="IPR051679">
    <property type="entry name" value="DASS-Related_Transporters"/>
</dbReference>
<feature type="transmembrane region" description="Helical" evidence="7">
    <location>
        <begin position="439"/>
        <end position="458"/>
    </location>
</feature>
<dbReference type="InterPro" id="IPR006037">
    <property type="entry name" value="RCK_C"/>
</dbReference>
<reference evidence="9" key="1">
    <citation type="journal article" date="2014" name="Int. J. Syst. Evol. Microbiol.">
        <title>Complete genome sequence of Corynebacterium casei LMG S-19264T (=DSM 44701T), isolated from a smear-ripened cheese.</title>
        <authorList>
            <consortium name="US DOE Joint Genome Institute (JGI-PGF)"/>
            <person name="Walter F."/>
            <person name="Albersmeier A."/>
            <person name="Kalinowski J."/>
            <person name="Ruckert C."/>
        </authorList>
    </citation>
    <scope>NUCLEOTIDE SEQUENCE</scope>
    <source>
        <strain evidence="9">CGMCC 1.12426</strain>
    </source>
</reference>
<keyword evidence="10" id="KW-1185">Reference proteome</keyword>
<feature type="transmembrane region" description="Helical" evidence="7">
    <location>
        <begin position="31"/>
        <end position="49"/>
    </location>
</feature>
<comment type="subcellular location">
    <subcellularLocation>
        <location evidence="1">Membrane</location>
        <topology evidence="1">Multi-pass membrane protein</topology>
    </subcellularLocation>
</comment>
<sequence>MTSIDIAMALTFLVIASTVFLYAIEKFEIEAVALGSVVGLILVFSVFPVPAAEGFVTTGDFLVGFANPALITVICLLIIGQGLFQTDALEAPAKAIVRWTRGRSHVATVPILLTVAVLSAFLNNTPVVVMFLPILTAVAATLGRSPSRLLMPLSFIAILGGMTTLIGSSTNLLVASFASQSSDLNFTFFSFTPIGLIMASVGSLYVLFIMPRLLQPRKTMADEIQGSSGKQFIAQISVGYDHPLVGMESVSGMFPALKDMTVRLVQRGEKPLLPPFENVVLQPGDTIIVAATRTALANALSRRQPLLEADAAGETSPNDTTVPTPGSMTLSEVVVAPASRLLGRTLPQSGFYAETGCVVMGIQRRSRMPRMAMNDIRLEAGDVLLVAGSEETISRLRGSRDVLLLDWSTAEVPRRRYAPRALTIFGAVVAVSATGMVPIVTAAIAGTFAMILFGCLNVRQAMRAIDSRIFMLVGASLAGAVALEATGGASAVASALASALQGQPPVVILSALYFVVMVLTNVLSNNAAAVLFTPVALNLAAQVGQPPEAFIVCLIFAANSSFATPIGYQTNLIVMGPGHYRFGDFVKAGVPLALILWLTFTLVAPWYYGL</sequence>